<accession>A0A4Y2FSM3</accession>
<evidence type="ECO:0000313" key="1">
    <source>
        <dbReference type="EMBL" id="GBM44151.1"/>
    </source>
</evidence>
<dbReference type="Proteomes" id="UP000499080">
    <property type="component" value="Unassembled WGS sequence"/>
</dbReference>
<dbReference type="EMBL" id="BGPR01001057">
    <property type="protein sequence ID" value="GBM44151.1"/>
    <property type="molecule type" value="Genomic_DNA"/>
</dbReference>
<gene>
    <name evidence="1" type="ORF">AVEN_257099_1</name>
</gene>
<sequence length="81" mass="9411">MKNLLADYLDFPESTNLEESLDVIYTMEEEIKDLQVKFKISLTEDCNAPNADNVPMTVHKPKQKIPDLPLLEFSGKYEEYE</sequence>
<comment type="caution">
    <text evidence="1">The sequence shown here is derived from an EMBL/GenBank/DDBJ whole genome shotgun (WGS) entry which is preliminary data.</text>
</comment>
<protein>
    <submittedName>
        <fullName evidence="1">Uncharacterized protein</fullName>
    </submittedName>
</protein>
<dbReference type="AlphaFoldDB" id="A0A4Y2FSM3"/>
<proteinExistence type="predicted"/>
<name>A0A4Y2FSM3_ARAVE</name>
<keyword evidence="2" id="KW-1185">Reference proteome</keyword>
<reference evidence="1 2" key="1">
    <citation type="journal article" date="2019" name="Sci. Rep.">
        <title>Orb-weaving spider Araneus ventricosus genome elucidates the spidroin gene catalogue.</title>
        <authorList>
            <person name="Kono N."/>
            <person name="Nakamura H."/>
            <person name="Ohtoshi R."/>
            <person name="Moran D.A.P."/>
            <person name="Shinohara A."/>
            <person name="Yoshida Y."/>
            <person name="Fujiwara M."/>
            <person name="Mori M."/>
            <person name="Tomita M."/>
            <person name="Arakawa K."/>
        </authorList>
    </citation>
    <scope>NUCLEOTIDE SEQUENCE [LARGE SCALE GENOMIC DNA]</scope>
</reference>
<dbReference type="OrthoDB" id="6467903at2759"/>
<evidence type="ECO:0000313" key="2">
    <source>
        <dbReference type="Proteomes" id="UP000499080"/>
    </source>
</evidence>
<organism evidence="1 2">
    <name type="scientific">Araneus ventricosus</name>
    <name type="common">Orbweaver spider</name>
    <name type="synonym">Epeira ventricosa</name>
    <dbReference type="NCBI Taxonomy" id="182803"/>
    <lineage>
        <taxon>Eukaryota</taxon>
        <taxon>Metazoa</taxon>
        <taxon>Ecdysozoa</taxon>
        <taxon>Arthropoda</taxon>
        <taxon>Chelicerata</taxon>
        <taxon>Arachnida</taxon>
        <taxon>Araneae</taxon>
        <taxon>Araneomorphae</taxon>
        <taxon>Entelegynae</taxon>
        <taxon>Araneoidea</taxon>
        <taxon>Araneidae</taxon>
        <taxon>Araneus</taxon>
    </lineage>
</organism>